<dbReference type="RefSeq" id="WP_246598828.1">
    <property type="nucleotide sequence ID" value="NZ_AP019782.1"/>
</dbReference>
<evidence type="ECO:0000256" key="1">
    <source>
        <dbReference type="ARBA" id="ARBA00022692"/>
    </source>
</evidence>
<keyword evidence="3 5" id="KW-0472">Membrane</keyword>
<evidence type="ECO:0000256" key="4">
    <source>
        <dbReference type="SAM" id="MobiDB-lite"/>
    </source>
</evidence>
<organism evidence="7 8">
    <name type="scientific">Methylogaea oryzae</name>
    <dbReference type="NCBI Taxonomy" id="1295382"/>
    <lineage>
        <taxon>Bacteria</taxon>
        <taxon>Pseudomonadati</taxon>
        <taxon>Pseudomonadota</taxon>
        <taxon>Gammaproteobacteria</taxon>
        <taxon>Methylococcales</taxon>
        <taxon>Methylococcaceae</taxon>
        <taxon>Methylogaea</taxon>
    </lineage>
</organism>
<dbReference type="Proteomes" id="UP000824988">
    <property type="component" value="Chromosome"/>
</dbReference>
<feature type="transmembrane region" description="Helical" evidence="5">
    <location>
        <begin position="51"/>
        <end position="70"/>
    </location>
</feature>
<evidence type="ECO:0000313" key="8">
    <source>
        <dbReference type="Proteomes" id="UP000824988"/>
    </source>
</evidence>
<feature type="transmembrane region" description="Helical" evidence="5">
    <location>
        <begin position="317"/>
        <end position="335"/>
    </location>
</feature>
<evidence type="ECO:0000259" key="6">
    <source>
        <dbReference type="PROSITE" id="PS50850"/>
    </source>
</evidence>
<feature type="compositionally biased region" description="Low complexity" evidence="4">
    <location>
        <begin position="228"/>
        <end position="238"/>
    </location>
</feature>
<feature type="domain" description="Major facilitator superfamily (MFS) profile" evidence="6">
    <location>
        <begin position="12"/>
        <end position="460"/>
    </location>
</feature>
<dbReference type="CDD" id="cd17370">
    <property type="entry name" value="MFS_MJ1317_like"/>
    <property type="match status" value="1"/>
</dbReference>
<feature type="transmembrane region" description="Helical" evidence="5">
    <location>
        <begin position="347"/>
        <end position="364"/>
    </location>
</feature>
<dbReference type="PROSITE" id="PS50850">
    <property type="entry name" value="MFS"/>
    <property type="match status" value="1"/>
</dbReference>
<proteinExistence type="predicted"/>
<keyword evidence="8" id="KW-1185">Reference proteome</keyword>
<gene>
    <name evidence="7" type="ORF">MoryE10_20160</name>
</gene>
<dbReference type="InterPro" id="IPR011701">
    <property type="entry name" value="MFS"/>
</dbReference>
<dbReference type="Pfam" id="PF07690">
    <property type="entry name" value="MFS_1"/>
    <property type="match status" value="2"/>
</dbReference>
<keyword evidence="1 5" id="KW-0812">Transmembrane</keyword>
<sequence>MKPTALSALPRTVWLLGCVSLLNDTASELVYPLIPVYLAGVLAADSRALGVIEGVALAFSSFMQLLSGWLSDRRRSAKPWVVAGYALAAAARPLYALAGAWPVVLALRLADRLGKGLRSAPRDAMLAAAAPHDQRGLAFGLHRAMDNLGAVIGPLLAFAMLESGVELRQVFLWTALPGALAVLLAATVREQPSSAPHPSHTLGTGAASQPLLPQGEGWDEGVKRPRPLDLSLTPTLSLGEREPESTGSEAHFGARAALGSHPKGEEHKTAPIRLRWSPLPPLFRRYLLAVALFTLGYPSNLFLLLKAREAGIADAQLPLLWGMVALVDCLFSTTLSGLSDRLGRQRLITAGWLAYAAVLAVLGFTDLPAWGLWPLFAAFGLFFAATEGTEKALVADLAGAGQRGTAFGFFHLVSGLMLLPASILFGWLWHAFGAHAAFGFSAGCALLAAALLRLWVFRSA</sequence>
<dbReference type="PANTHER" id="PTHR23518">
    <property type="entry name" value="C-METHYLTRANSFERASE"/>
    <property type="match status" value="1"/>
</dbReference>
<dbReference type="AlphaFoldDB" id="A0A8D4VS82"/>
<evidence type="ECO:0000256" key="3">
    <source>
        <dbReference type="ARBA" id="ARBA00023136"/>
    </source>
</evidence>
<name>A0A8D4VS82_9GAMM</name>
<keyword evidence="2 5" id="KW-1133">Transmembrane helix</keyword>
<dbReference type="PANTHER" id="PTHR23518:SF2">
    <property type="entry name" value="MAJOR FACILITATOR SUPERFAMILY TRANSPORTER"/>
    <property type="match status" value="1"/>
</dbReference>
<feature type="region of interest" description="Disordered" evidence="4">
    <location>
        <begin position="192"/>
        <end position="266"/>
    </location>
</feature>
<dbReference type="KEGG" id="moz:MoryE10_20160"/>
<accession>A0A8D4VS82</accession>
<evidence type="ECO:0000256" key="5">
    <source>
        <dbReference type="SAM" id="Phobius"/>
    </source>
</evidence>
<feature type="transmembrane region" description="Helical" evidence="5">
    <location>
        <begin position="407"/>
        <end position="429"/>
    </location>
</feature>
<feature type="transmembrane region" description="Helical" evidence="5">
    <location>
        <begin position="435"/>
        <end position="456"/>
    </location>
</feature>
<dbReference type="EMBL" id="AP019782">
    <property type="protein sequence ID" value="BBL71410.1"/>
    <property type="molecule type" value="Genomic_DNA"/>
</dbReference>
<feature type="transmembrane region" description="Helical" evidence="5">
    <location>
        <begin position="286"/>
        <end position="305"/>
    </location>
</feature>
<evidence type="ECO:0000313" key="7">
    <source>
        <dbReference type="EMBL" id="BBL71410.1"/>
    </source>
</evidence>
<evidence type="ECO:0000256" key="2">
    <source>
        <dbReference type="ARBA" id="ARBA00022989"/>
    </source>
</evidence>
<dbReference type="GO" id="GO:0022857">
    <property type="term" value="F:transmembrane transporter activity"/>
    <property type="evidence" value="ECO:0007669"/>
    <property type="project" value="InterPro"/>
</dbReference>
<feature type="transmembrane region" description="Helical" evidence="5">
    <location>
        <begin position="370"/>
        <end position="386"/>
    </location>
</feature>
<protein>
    <submittedName>
        <fullName evidence="7">MFS transporter</fullName>
    </submittedName>
</protein>
<reference evidence="7" key="1">
    <citation type="submission" date="2019-06" db="EMBL/GenBank/DDBJ databases">
        <title>Complete genome sequence of Methylogaea oryzae strain JCM16910.</title>
        <authorList>
            <person name="Asakawa S."/>
        </authorList>
    </citation>
    <scope>NUCLEOTIDE SEQUENCE</scope>
    <source>
        <strain evidence="7">E10</strain>
    </source>
</reference>
<dbReference type="InterPro" id="IPR020846">
    <property type="entry name" value="MFS_dom"/>
</dbReference>